<dbReference type="EMBL" id="JAINUG010000137">
    <property type="protein sequence ID" value="KAJ8393356.1"/>
    <property type="molecule type" value="Genomic_DNA"/>
</dbReference>
<comment type="caution">
    <text evidence="2">The sequence shown here is derived from an EMBL/GenBank/DDBJ whole genome shotgun (WGS) entry which is preliminary data.</text>
</comment>
<keyword evidence="3" id="KW-1185">Reference proteome</keyword>
<evidence type="ECO:0000313" key="3">
    <source>
        <dbReference type="Proteomes" id="UP001221898"/>
    </source>
</evidence>
<evidence type="ECO:0000256" key="1">
    <source>
        <dbReference type="SAM" id="MobiDB-lite"/>
    </source>
</evidence>
<dbReference type="Proteomes" id="UP001221898">
    <property type="component" value="Unassembled WGS sequence"/>
</dbReference>
<feature type="region of interest" description="Disordered" evidence="1">
    <location>
        <begin position="14"/>
        <end position="96"/>
    </location>
</feature>
<proteinExistence type="predicted"/>
<accession>A0AAD7WDQ0</accession>
<protein>
    <submittedName>
        <fullName evidence="2">Uncharacterized protein</fullName>
    </submittedName>
</protein>
<gene>
    <name evidence="2" type="ORF">AAFF_G00060780</name>
</gene>
<organism evidence="2 3">
    <name type="scientific">Aldrovandia affinis</name>
    <dbReference type="NCBI Taxonomy" id="143900"/>
    <lineage>
        <taxon>Eukaryota</taxon>
        <taxon>Metazoa</taxon>
        <taxon>Chordata</taxon>
        <taxon>Craniata</taxon>
        <taxon>Vertebrata</taxon>
        <taxon>Euteleostomi</taxon>
        <taxon>Actinopterygii</taxon>
        <taxon>Neopterygii</taxon>
        <taxon>Teleostei</taxon>
        <taxon>Notacanthiformes</taxon>
        <taxon>Halosauridae</taxon>
        <taxon>Aldrovandia</taxon>
    </lineage>
</organism>
<evidence type="ECO:0000313" key="2">
    <source>
        <dbReference type="EMBL" id="KAJ8393356.1"/>
    </source>
</evidence>
<sequence>MDDVGTSLHRLKTAILGGPPPLAICGTQGRQNTCGTRGTPEGRSSRRRLPGASEPSPSPRCHLKMTRASLRSPRRADKTKRSLPRRRLLVSLVPQR</sequence>
<reference evidence="2" key="1">
    <citation type="journal article" date="2023" name="Science">
        <title>Genome structures resolve the early diversification of teleost fishes.</title>
        <authorList>
            <person name="Parey E."/>
            <person name="Louis A."/>
            <person name="Montfort J."/>
            <person name="Bouchez O."/>
            <person name="Roques C."/>
            <person name="Iampietro C."/>
            <person name="Lluch J."/>
            <person name="Castinel A."/>
            <person name="Donnadieu C."/>
            <person name="Desvignes T."/>
            <person name="Floi Bucao C."/>
            <person name="Jouanno E."/>
            <person name="Wen M."/>
            <person name="Mejri S."/>
            <person name="Dirks R."/>
            <person name="Jansen H."/>
            <person name="Henkel C."/>
            <person name="Chen W.J."/>
            <person name="Zahm M."/>
            <person name="Cabau C."/>
            <person name="Klopp C."/>
            <person name="Thompson A.W."/>
            <person name="Robinson-Rechavi M."/>
            <person name="Braasch I."/>
            <person name="Lecointre G."/>
            <person name="Bobe J."/>
            <person name="Postlethwait J.H."/>
            <person name="Berthelot C."/>
            <person name="Roest Crollius H."/>
            <person name="Guiguen Y."/>
        </authorList>
    </citation>
    <scope>NUCLEOTIDE SEQUENCE</scope>
    <source>
        <strain evidence="2">NC1722</strain>
    </source>
</reference>
<dbReference type="AlphaFoldDB" id="A0AAD7WDQ0"/>
<name>A0AAD7WDQ0_9TELE</name>